<name>A0A0G3BPX2_9BURK</name>
<dbReference type="STRING" id="413882.AAW51_2705"/>
<feature type="chain" id="PRO_5005183981" description="Phosphate-selective porin O and P" evidence="3">
    <location>
        <begin position="18"/>
        <end position="479"/>
    </location>
</feature>
<reference evidence="4 5" key="1">
    <citation type="submission" date="2015-05" db="EMBL/GenBank/DDBJ databases">
        <authorList>
            <person name="Tang B."/>
            <person name="Yu Y."/>
        </authorList>
    </citation>
    <scope>NUCLEOTIDE SEQUENCE [LARGE SCALE GENOMIC DNA]</scope>
    <source>
        <strain evidence="4 5">DSM 7029</strain>
    </source>
</reference>
<evidence type="ECO:0000256" key="2">
    <source>
        <dbReference type="SAM" id="MobiDB-lite"/>
    </source>
</evidence>
<dbReference type="PATRIC" id="fig|413882.6.peg.2824"/>
<feature type="coiled-coil region" evidence="1">
    <location>
        <begin position="15"/>
        <end position="42"/>
    </location>
</feature>
<dbReference type="EMBL" id="CP011371">
    <property type="protein sequence ID" value="AKJ29396.1"/>
    <property type="molecule type" value="Genomic_DNA"/>
</dbReference>
<sequence>MGAASLLVMALAAPAHAAEPSNEQLKQEIEALKAELQALKALVAGKVTAAAGTAAPQPEAAVPGQANEATQTATKADVEGVRADLENYKYENQRQRDTKTALTTRGTKLGGSVQARFTHQSPGTSSGSTATATERHSSFDISQATLNLAGSLFRDYAEGRDLDYRVAFAYATNSPANHNSQFNLTDAYLQYSPVPTKGGLDDPQLTLRFGQQQIPFGLEAQVGEELRPVIQSAQFLSTLGVGTRQIGLIVRGDVDPYVDYGFNYRAPLLEYAVGIVNGSGPNKSDDNGHKDYLGRVALTLPVDYYSLLRELKVGASHYRGKKNLTRSVAGAQTFVTAGRSTRTGFDIYYNHAPFGVTYEYAEGRDEALAGGTGATTQTVKSRGQYLTLFYTWGEQWVRAYRAQAKYDDWWPKSYQAFARYDVWDPNRDTQRDSIRVSTLGLNVFFAETTKFQVNLARTDYQDAAVDDSDALLVQFQYGF</sequence>
<organism evidence="4 5">
    <name type="scientific">Caldimonas brevitalea</name>
    <dbReference type="NCBI Taxonomy" id="413882"/>
    <lineage>
        <taxon>Bacteria</taxon>
        <taxon>Pseudomonadati</taxon>
        <taxon>Pseudomonadota</taxon>
        <taxon>Betaproteobacteria</taxon>
        <taxon>Burkholderiales</taxon>
        <taxon>Sphaerotilaceae</taxon>
        <taxon>Caldimonas</taxon>
    </lineage>
</organism>
<keyword evidence="1" id="KW-0175">Coiled coil</keyword>
<dbReference type="OrthoDB" id="6666566at2"/>
<gene>
    <name evidence="4" type="ORF">AAW51_2705</name>
</gene>
<keyword evidence="3" id="KW-0732">Signal</keyword>
<evidence type="ECO:0000313" key="4">
    <source>
        <dbReference type="EMBL" id="AKJ29396.1"/>
    </source>
</evidence>
<dbReference type="AlphaFoldDB" id="A0A0G3BPX2"/>
<evidence type="ECO:0000313" key="5">
    <source>
        <dbReference type="Proteomes" id="UP000035352"/>
    </source>
</evidence>
<proteinExistence type="predicted"/>
<accession>A0A0G3BPX2</accession>
<dbReference type="SUPFAM" id="SSF56935">
    <property type="entry name" value="Porins"/>
    <property type="match status" value="1"/>
</dbReference>
<dbReference type="InterPro" id="IPR023614">
    <property type="entry name" value="Porin_dom_sf"/>
</dbReference>
<feature type="region of interest" description="Disordered" evidence="2">
    <location>
        <begin position="116"/>
        <end position="136"/>
    </location>
</feature>
<evidence type="ECO:0000256" key="1">
    <source>
        <dbReference type="SAM" id="Coils"/>
    </source>
</evidence>
<dbReference type="Proteomes" id="UP000035352">
    <property type="component" value="Chromosome"/>
</dbReference>
<feature type="compositionally biased region" description="Low complexity" evidence="2">
    <location>
        <begin position="121"/>
        <end position="132"/>
    </location>
</feature>
<dbReference type="KEGG" id="pbh:AAW51_2705"/>
<feature type="signal peptide" evidence="3">
    <location>
        <begin position="1"/>
        <end position="17"/>
    </location>
</feature>
<protein>
    <recommendedName>
        <fullName evidence="6">Phosphate-selective porin O and P</fullName>
    </recommendedName>
</protein>
<evidence type="ECO:0000256" key="3">
    <source>
        <dbReference type="SAM" id="SignalP"/>
    </source>
</evidence>
<evidence type="ECO:0008006" key="6">
    <source>
        <dbReference type="Google" id="ProtNLM"/>
    </source>
</evidence>
<dbReference type="RefSeq" id="WP_053013540.1">
    <property type="nucleotide sequence ID" value="NZ_CP011371.1"/>
</dbReference>
<dbReference type="Gene3D" id="2.40.160.10">
    <property type="entry name" value="Porin"/>
    <property type="match status" value="1"/>
</dbReference>
<keyword evidence="5" id="KW-1185">Reference proteome</keyword>